<organism evidence="1 2">
    <name type="scientific">Sphingomonas chungangi</name>
    <dbReference type="NCBI Taxonomy" id="2683589"/>
    <lineage>
        <taxon>Bacteria</taxon>
        <taxon>Pseudomonadati</taxon>
        <taxon>Pseudomonadota</taxon>
        <taxon>Alphaproteobacteria</taxon>
        <taxon>Sphingomonadales</taxon>
        <taxon>Sphingomonadaceae</taxon>
        <taxon>Sphingomonas</taxon>
    </lineage>
</organism>
<name>A0A838L3X6_9SPHN</name>
<dbReference type="RefSeq" id="WP_160363665.1">
    <property type="nucleotide sequence ID" value="NZ_JACEIB010000003.1"/>
</dbReference>
<sequence>MHRNLAEKSGKRKLLSLVDCHGKGILVSDGLIFRYQLSDFELKRAFSAMSLIRHHLIAFRECIRVVAANRCASFVGLL</sequence>
<accession>A0A838L3X6</accession>
<evidence type="ECO:0000313" key="1">
    <source>
        <dbReference type="EMBL" id="MBA2933874.1"/>
    </source>
</evidence>
<gene>
    <name evidence="1" type="ORF">HZF05_07135</name>
</gene>
<comment type="caution">
    <text evidence="1">The sequence shown here is derived from an EMBL/GenBank/DDBJ whole genome shotgun (WGS) entry which is preliminary data.</text>
</comment>
<dbReference type="Proteomes" id="UP000570166">
    <property type="component" value="Unassembled WGS sequence"/>
</dbReference>
<protein>
    <submittedName>
        <fullName evidence="1">Uncharacterized protein</fullName>
    </submittedName>
</protein>
<reference evidence="1 2" key="1">
    <citation type="submission" date="2020-07" db="EMBL/GenBank/DDBJ databases">
        <authorList>
            <person name="Sun Q."/>
        </authorList>
    </citation>
    <scope>NUCLEOTIDE SEQUENCE [LARGE SCALE GENOMIC DNA]</scope>
    <source>
        <strain evidence="1 2">CGMCC 1.13654</strain>
    </source>
</reference>
<dbReference type="EMBL" id="JACEIB010000003">
    <property type="protein sequence ID" value="MBA2933874.1"/>
    <property type="molecule type" value="Genomic_DNA"/>
</dbReference>
<dbReference type="AlphaFoldDB" id="A0A838L3X6"/>
<keyword evidence="2" id="KW-1185">Reference proteome</keyword>
<evidence type="ECO:0000313" key="2">
    <source>
        <dbReference type="Proteomes" id="UP000570166"/>
    </source>
</evidence>
<proteinExistence type="predicted"/>